<keyword evidence="1" id="KW-0732">Signal</keyword>
<proteinExistence type="predicted"/>
<accession>D0W6E3</accession>
<evidence type="ECO:0008006" key="4">
    <source>
        <dbReference type="Google" id="ProtNLM"/>
    </source>
</evidence>
<organism evidence="2 3">
    <name type="scientific">Neisseria lactamica ATCC 23970</name>
    <dbReference type="NCBI Taxonomy" id="546265"/>
    <lineage>
        <taxon>Bacteria</taxon>
        <taxon>Pseudomonadati</taxon>
        <taxon>Pseudomonadota</taxon>
        <taxon>Betaproteobacteria</taxon>
        <taxon>Neisseriales</taxon>
        <taxon>Neisseriaceae</taxon>
        <taxon>Neisseria</taxon>
    </lineage>
</organism>
<evidence type="ECO:0000313" key="2">
    <source>
        <dbReference type="EMBL" id="EEZ76889.1"/>
    </source>
</evidence>
<evidence type="ECO:0000256" key="1">
    <source>
        <dbReference type="SAM" id="SignalP"/>
    </source>
</evidence>
<evidence type="ECO:0000313" key="3">
    <source>
        <dbReference type="Proteomes" id="UP000003843"/>
    </source>
</evidence>
<comment type="caution">
    <text evidence="2">The sequence shown here is derived from an EMBL/GenBank/DDBJ whole genome shotgun (WGS) entry which is preliminary data.</text>
</comment>
<name>D0W6E3_NEILA</name>
<dbReference type="AlphaFoldDB" id="D0W6E3"/>
<dbReference type="PROSITE" id="PS51257">
    <property type="entry name" value="PROKAR_LIPOPROTEIN"/>
    <property type="match status" value="1"/>
</dbReference>
<feature type="signal peptide" evidence="1">
    <location>
        <begin position="1"/>
        <end position="26"/>
    </location>
</feature>
<dbReference type="EMBL" id="ACEQ02000001">
    <property type="protein sequence ID" value="EEZ76889.1"/>
    <property type="molecule type" value="Genomic_DNA"/>
</dbReference>
<reference evidence="2 3" key="1">
    <citation type="submission" date="2009-10" db="EMBL/GenBank/DDBJ databases">
        <authorList>
            <person name="Weinstock G."/>
            <person name="Sodergren E."/>
            <person name="Clifton S."/>
            <person name="Fulton L."/>
            <person name="Fulton B."/>
            <person name="Courtney L."/>
            <person name="Fronick C."/>
            <person name="Harrison M."/>
            <person name="Strong C."/>
            <person name="Farmer C."/>
            <person name="Delahaunty K."/>
            <person name="Markovic C."/>
            <person name="Hall O."/>
            <person name="Minx P."/>
            <person name="Tomlinson C."/>
            <person name="Mitreva M."/>
            <person name="Nelson J."/>
            <person name="Hou S."/>
            <person name="Wollam A."/>
            <person name="Pepin K.H."/>
            <person name="Johnson M."/>
            <person name="Bhonagiri V."/>
            <person name="Nash W.E."/>
            <person name="Warren W."/>
            <person name="Chinwalla A."/>
            <person name="Mardis E.R."/>
            <person name="Wilson R.K."/>
        </authorList>
    </citation>
    <scope>NUCLEOTIDE SEQUENCE [LARGE SCALE GENOMIC DNA]</scope>
    <source>
        <strain evidence="2 3">ATCC 23970</strain>
    </source>
</reference>
<feature type="chain" id="PRO_5003017675" description="Lipoprotein" evidence="1">
    <location>
        <begin position="27"/>
        <end position="42"/>
    </location>
</feature>
<gene>
    <name evidence="2" type="ORF">NEILACOT_03081</name>
</gene>
<dbReference type="Proteomes" id="UP000003843">
    <property type="component" value="Unassembled WGS sequence"/>
</dbReference>
<sequence>MGKNRNCQQSCLTVLAFLSSGGAACAFVRTRALAGNVTICAV</sequence>
<protein>
    <recommendedName>
        <fullName evidence="4">Lipoprotein</fullName>
    </recommendedName>
</protein>